<comment type="caution">
    <text evidence="2">The sequence shown here is derived from an EMBL/GenBank/DDBJ whole genome shotgun (WGS) entry which is preliminary data.</text>
</comment>
<reference evidence="2 3" key="1">
    <citation type="submission" date="2023-04" db="EMBL/GenBank/DDBJ databases">
        <title>Colletotrichum tabacum stain YC1 causing leaf anthracnose on Nicotiana tabacum(L.) cv.</title>
        <authorList>
            <person name="Ji Z."/>
            <person name="Wang M."/>
            <person name="Zhang J."/>
            <person name="Wang N."/>
            <person name="Zhou Z."/>
        </authorList>
    </citation>
    <scope>NUCLEOTIDE SEQUENCE [LARGE SCALE GENOMIC DNA]</scope>
    <source>
        <strain evidence="2 3">YC1</strain>
    </source>
</reference>
<proteinExistence type="predicted"/>
<evidence type="ECO:0000313" key="2">
    <source>
        <dbReference type="EMBL" id="KAK6217492.1"/>
    </source>
</evidence>
<protein>
    <submittedName>
        <fullName evidence="2">Uncharacterized protein</fullName>
    </submittedName>
</protein>
<feature type="region of interest" description="Disordered" evidence="1">
    <location>
        <begin position="368"/>
        <end position="388"/>
    </location>
</feature>
<feature type="compositionally biased region" description="Pro residues" evidence="1">
    <location>
        <begin position="127"/>
        <end position="146"/>
    </location>
</feature>
<feature type="region of interest" description="Disordered" evidence="1">
    <location>
        <begin position="1"/>
        <end position="225"/>
    </location>
</feature>
<accession>A0AAV9TE97</accession>
<dbReference type="EMBL" id="JASAOK010000039">
    <property type="protein sequence ID" value="KAK6217492.1"/>
    <property type="molecule type" value="Genomic_DNA"/>
</dbReference>
<gene>
    <name evidence="2" type="ORF">QIS74_07606</name>
</gene>
<feature type="compositionally biased region" description="Polar residues" evidence="1">
    <location>
        <begin position="190"/>
        <end position="208"/>
    </location>
</feature>
<evidence type="ECO:0000256" key="1">
    <source>
        <dbReference type="SAM" id="MobiDB-lite"/>
    </source>
</evidence>
<dbReference type="Proteomes" id="UP001327957">
    <property type="component" value="Unassembled WGS sequence"/>
</dbReference>
<evidence type="ECO:0000313" key="3">
    <source>
        <dbReference type="Proteomes" id="UP001327957"/>
    </source>
</evidence>
<feature type="compositionally biased region" description="Polar residues" evidence="1">
    <location>
        <begin position="65"/>
        <end position="75"/>
    </location>
</feature>
<keyword evidence="3" id="KW-1185">Reference proteome</keyword>
<dbReference type="AlphaFoldDB" id="A0AAV9TE97"/>
<feature type="compositionally biased region" description="Low complexity" evidence="1">
    <location>
        <begin position="93"/>
        <end position="105"/>
    </location>
</feature>
<feature type="compositionally biased region" description="Basic and acidic residues" evidence="1">
    <location>
        <begin position="169"/>
        <end position="181"/>
    </location>
</feature>
<organism evidence="2 3">
    <name type="scientific">Colletotrichum tabaci</name>
    <dbReference type="NCBI Taxonomy" id="1209068"/>
    <lineage>
        <taxon>Eukaryota</taxon>
        <taxon>Fungi</taxon>
        <taxon>Dikarya</taxon>
        <taxon>Ascomycota</taxon>
        <taxon>Pezizomycotina</taxon>
        <taxon>Sordariomycetes</taxon>
        <taxon>Hypocreomycetidae</taxon>
        <taxon>Glomerellales</taxon>
        <taxon>Glomerellaceae</taxon>
        <taxon>Colletotrichum</taxon>
        <taxon>Colletotrichum destructivum species complex</taxon>
    </lineage>
</organism>
<feature type="compositionally biased region" description="Polar residues" evidence="1">
    <location>
        <begin position="111"/>
        <end position="121"/>
    </location>
</feature>
<feature type="compositionally biased region" description="Basic residues" evidence="1">
    <location>
        <begin position="22"/>
        <end position="36"/>
    </location>
</feature>
<sequence length="490" mass="53948">MSVRHKNYALGSNDDALSGQRMFKKHKVLPHPKRHRSDTASSYEVRSTPRGHDLIVDSVLPQMDAPQQASPQTLRHQPKRISSGPDLPPTPPSHSRTSSSSHSVQPPSPTLGETVSQTPTTPGRAPVTPPNQHSPPTPDVTPPQPANHPKAVRPAPIDRTVSKATTAESRAESFRTAREEPYSSEEDEMQSTIRPNTLSARTSQSTVRRASDPRSKSPTPVGLGLGLESLTEDAATPKAKGDFGAFDGEWASTNEVDQEWDDNLGRAVTVEIIEDRVVTPTNATKALRAMSKRDRAAFYAPSEIAWPNTPTLESPANVDTRRLSGDLGGCPFNPAKATNPQACAQATRFERFWARSFLCQLRHQPSRSTGRLSATSKVAGSPQRQPPQQLRFGRNFQFHLERESSQGDLEEWWHSGDCCSAPSIVRQVEVQQGAIPKIYKQSKIQEKCKLEFSNSCQWIRGPQFGDPGVRAARAENPIHVRVRWLGSTDD</sequence>
<name>A0AAV9TE97_9PEZI</name>